<dbReference type="STRING" id="45286.A0A120K127"/>
<evidence type="ECO:0000313" key="5">
    <source>
        <dbReference type="Proteomes" id="UP000243052"/>
    </source>
</evidence>
<evidence type="ECO:0000259" key="3">
    <source>
        <dbReference type="Pfam" id="PF04428"/>
    </source>
</evidence>
<reference evidence="4 5" key="1">
    <citation type="submission" date="2016-01" db="EMBL/GenBank/DDBJ databases">
        <title>Genome sequence of the yeast Holleya sinecauda.</title>
        <authorList>
            <person name="Dietrich F.S."/>
        </authorList>
    </citation>
    <scope>NUCLEOTIDE SEQUENCE [LARGE SCALE GENOMIC DNA]</scope>
    <source>
        <strain evidence="4 5">ATCC 58844</strain>
    </source>
</reference>
<dbReference type="Pfam" id="PF01633">
    <property type="entry name" value="Choline_kinase"/>
    <property type="match status" value="1"/>
</dbReference>
<dbReference type="Proteomes" id="UP000243052">
    <property type="component" value="Chromosome ii"/>
</dbReference>
<dbReference type="OrthoDB" id="10267235at2759"/>
<dbReference type="GeneID" id="28722160"/>
<name>A0A120K127_9SACH</name>
<dbReference type="GO" id="GO:0005737">
    <property type="term" value="C:cytoplasm"/>
    <property type="evidence" value="ECO:0007669"/>
    <property type="project" value="TreeGrafter"/>
</dbReference>
<evidence type="ECO:0000256" key="1">
    <source>
        <dbReference type="ARBA" id="ARBA00038211"/>
    </source>
</evidence>
<dbReference type="InterPro" id="IPR011009">
    <property type="entry name" value="Kinase-like_dom_sf"/>
</dbReference>
<dbReference type="RefSeq" id="XP_017985960.1">
    <property type="nucleotide sequence ID" value="XM_018130471.1"/>
</dbReference>
<evidence type="ECO:0000256" key="2">
    <source>
        <dbReference type="SAM" id="MobiDB-lite"/>
    </source>
</evidence>
<dbReference type="InterPro" id="IPR007521">
    <property type="entry name" value="Choline_kin_N"/>
</dbReference>
<organism evidence="4 5">
    <name type="scientific">Eremothecium sinecaudum</name>
    <dbReference type="NCBI Taxonomy" id="45286"/>
    <lineage>
        <taxon>Eukaryota</taxon>
        <taxon>Fungi</taxon>
        <taxon>Dikarya</taxon>
        <taxon>Ascomycota</taxon>
        <taxon>Saccharomycotina</taxon>
        <taxon>Saccharomycetes</taxon>
        <taxon>Saccharomycetales</taxon>
        <taxon>Saccharomycetaceae</taxon>
        <taxon>Eremothecium</taxon>
    </lineage>
</organism>
<dbReference type="Gene3D" id="3.90.1200.10">
    <property type="match status" value="1"/>
</dbReference>
<sequence>MVKTDLRSSRSEATQGISGSWSRSGSRTRRPSLPRNRSSQRLIRTISLEGKSAEASNTQADTSGDEPLQFSDAHELQEHIEVPFVKATLDASLPMEYLKVDVLNLVISLKVPKWYKTRNLNANDIKITMITGSMTNAIFKIEHSKLPSLLLRVYGPNVTNIIDRNYELQTLARLSMHHIGPSLYGCFTNGRFEQFLENSKTLTKECIRNWETSRRIARRMKEFHSGVPLLPWEKDHCMSWSRIEKWVDTIESSEWVKDPANLISTLLIDNWAKFKKIIMLYKDWLKSRGQFKKPFHFCHNDAQYGNLLFTSPVIPPASDGNSVSMESPVSVSLLPSDSNISLVDIIHPSVQEQAQDSKLVVIDFEYAGPNPVAFDLANHLSEWMSDYHSSDPYKTFEENYPTKEEILNFVYSYVSHLRPSKNCSVDEEVRVLYNDIIQWRPCVALHWGLWGIIQSGALDAADKASSVVVEEGPCGEKYIITVDEEALDSDGENGVINNDESPTVQGADIHSFDYLSYAREKFNLFYGDLIELQAISENEVYPNTQLKKLDTSFL</sequence>
<feature type="region of interest" description="Disordered" evidence="2">
    <location>
        <begin position="1"/>
        <end position="67"/>
    </location>
</feature>
<dbReference type="GO" id="GO:0004305">
    <property type="term" value="F:ethanolamine kinase activity"/>
    <property type="evidence" value="ECO:0007669"/>
    <property type="project" value="TreeGrafter"/>
</dbReference>
<dbReference type="CDD" id="cd05157">
    <property type="entry name" value="ETNK_euk"/>
    <property type="match status" value="1"/>
</dbReference>
<feature type="domain" description="Choline kinase N-terminal" evidence="3">
    <location>
        <begin position="78"/>
        <end position="116"/>
    </location>
</feature>
<dbReference type="SUPFAM" id="SSF56112">
    <property type="entry name" value="Protein kinase-like (PK-like)"/>
    <property type="match status" value="1"/>
</dbReference>
<dbReference type="Pfam" id="PF04428">
    <property type="entry name" value="Choline_kin_N"/>
    <property type="match status" value="1"/>
</dbReference>
<dbReference type="GO" id="GO:0006646">
    <property type="term" value="P:phosphatidylethanolamine biosynthetic process"/>
    <property type="evidence" value="ECO:0007669"/>
    <property type="project" value="TreeGrafter"/>
</dbReference>
<protein>
    <submittedName>
        <fullName evidence="4">HBR063Cp</fullName>
    </submittedName>
</protein>
<proteinExistence type="inferred from homology"/>
<feature type="compositionally biased region" description="Basic and acidic residues" evidence="2">
    <location>
        <begin position="1"/>
        <end position="10"/>
    </location>
</feature>
<dbReference type="PANTHER" id="PTHR22603:SF93">
    <property type="entry name" value="RE24176P"/>
    <property type="match status" value="1"/>
</dbReference>
<dbReference type="AlphaFoldDB" id="A0A120K127"/>
<comment type="similarity">
    <text evidence="1">Belongs to the choline/ethanolamine kinase family.</text>
</comment>
<dbReference type="PANTHER" id="PTHR22603">
    <property type="entry name" value="CHOLINE/ETHANOALAMINE KINASE"/>
    <property type="match status" value="1"/>
</dbReference>
<keyword evidence="5" id="KW-1185">Reference proteome</keyword>
<evidence type="ECO:0000313" key="4">
    <source>
        <dbReference type="EMBL" id="AMD18964.1"/>
    </source>
</evidence>
<gene>
    <name evidence="4" type="ORF">AW171_hschr2494</name>
</gene>
<dbReference type="Gene3D" id="3.30.200.20">
    <property type="entry name" value="Phosphorylase Kinase, domain 1"/>
    <property type="match status" value="1"/>
</dbReference>
<dbReference type="EMBL" id="CP014242">
    <property type="protein sequence ID" value="AMD18964.1"/>
    <property type="molecule type" value="Genomic_DNA"/>
</dbReference>
<accession>A0A120K127</accession>
<dbReference type="GO" id="GO:0004103">
    <property type="term" value="F:choline kinase activity"/>
    <property type="evidence" value="ECO:0007669"/>
    <property type="project" value="TreeGrafter"/>
</dbReference>